<evidence type="ECO:0000313" key="8">
    <source>
        <dbReference type="EMBL" id="MPM06352.1"/>
    </source>
</evidence>
<keyword evidence="4" id="KW-0342">GTP-binding</keyword>
<name>A0A644WRI3_9ZZZZ</name>
<dbReference type="PANTHER" id="PTHR10465">
    <property type="entry name" value="TRANSMEMBRANE GTPASE FZO1"/>
    <property type="match status" value="1"/>
</dbReference>
<dbReference type="InterPro" id="IPR045063">
    <property type="entry name" value="Dynamin_N"/>
</dbReference>
<evidence type="ECO:0000259" key="7">
    <source>
        <dbReference type="Pfam" id="PF00350"/>
    </source>
</evidence>
<keyword evidence="3" id="KW-0378">Hydrolase</keyword>
<dbReference type="GO" id="GO:0005525">
    <property type="term" value="F:GTP binding"/>
    <property type="evidence" value="ECO:0007669"/>
    <property type="project" value="UniProtKB-KW"/>
</dbReference>
<evidence type="ECO:0000256" key="5">
    <source>
        <dbReference type="ARBA" id="ARBA00023136"/>
    </source>
</evidence>
<dbReference type="SUPFAM" id="SSF52540">
    <property type="entry name" value="P-loop containing nucleoside triphosphate hydrolases"/>
    <property type="match status" value="2"/>
</dbReference>
<dbReference type="AlphaFoldDB" id="A0A644WRI3"/>
<dbReference type="Pfam" id="PF00350">
    <property type="entry name" value="Dynamin_N"/>
    <property type="match status" value="1"/>
</dbReference>
<keyword evidence="5" id="KW-0472">Membrane</keyword>
<organism evidence="8">
    <name type="scientific">bioreactor metagenome</name>
    <dbReference type="NCBI Taxonomy" id="1076179"/>
    <lineage>
        <taxon>unclassified sequences</taxon>
        <taxon>metagenomes</taxon>
        <taxon>ecological metagenomes</taxon>
    </lineage>
</organism>
<comment type="subcellular location">
    <subcellularLocation>
        <location evidence="1">Membrane</location>
    </subcellularLocation>
</comment>
<reference evidence="8" key="1">
    <citation type="submission" date="2019-08" db="EMBL/GenBank/DDBJ databases">
        <authorList>
            <person name="Kucharzyk K."/>
            <person name="Murdoch R.W."/>
            <person name="Higgins S."/>
            <person name="Loffler F."/>
        </authorList>
    </citation>
    <scope>NUCLEOTIDE SEQUENCE</scope>
</reference>
<gene>
    <name evidence="8" type="primary">era_19</name>
    <name evidence="8" type="ORF">SDC9_52651</name>
</gene>
<dbReference type="InterPro" id="IPR027094">
    <property type="entry name" value="Mitofusin_fam"/>
</dbReference>
<evidence type="ECO:0000256" key="6">
    <source>
        <dbReference type="SAM" id="Coils"/>
    </source>
</evidence>
<proteinExistence type="predicted"/>
<feature type="coiled-coil region" evidence="6">
    <location>
        <begin position="667"/>
        <end position="694"/>
    </location>
</feature>
<keyword evidence="6" id="KW-0175">Coiled coil</keyword>
<accession>A0A644WRI3</accession>
<protein>
    <submittedName>
        <fullName evidence="8">GTPase Era</fullName>
    </submittedName>
</protein>
<dbReference type="InterPro" id="IPR027417">
    <property type="entry name" value="P-loop_NTPase"/>
</dbReference>
<evidence type="ECO:0000256" key="1">
    <source>
        <dbReference type="ARBA" id="ARBA00004370"/>
    </source>
</evidence>
<evidence type="ECO:0000256" key="2">
    <source>
        <dbReference type="ARBA" id="ARBA00022741"/>
    </source>
</evidence>
<keyword evidence="2" id="KW-0547">Nucleotide-binding</keyword>
<sequence>MKKRKFLVVTGAYGSGKTAILNALEHYDSLPGNPKQRGSLGNVGVSIVERSMEESEALFAQYGDDASWLLVINAVSAFTEREKKFFGNWDGKKAENLFVVFTQADFLPPEERQKFETRIRHMLNSVFLRYDGTFDEDLYRNRVFFASARRAEQTPAGAGVSRTERYVNAQTNAVPDGTGLVPLRNALMGHLCAWDCAAEFLARELKMTVEDSAAMSDVLCDWRYADILAKYHTSGEETVVTFCGGFNAGKSTLINRVLGAEILPTKFTTATAVVTRIEYGNTFEVCVERCGVCKRVSEEQAHREILYADGQDLDVSAATIVRYALPCPLLKNGVVFVDTPGIGDHEELTKISLRELEKSTLCVMVFTAERFNKLSDRQLYMHLNQVVGGNVVFVVNKCDLVHTPQEFHGLLDYEKTSLKDFGNRLVGGGTVFNTCCKDRDKPATELDGLDRWMGEKLPRLASRLRETAHEARLGTCLTELGRALVEEYSALSAVEAAEKENIAKKANCIFQKAQTKISKLRRRLSAFQLGQIEQLWGTYGYISQTLASYKDEFNRAMLQKSSMTASDTFEWKKNMLIRMIFPAFFENMSDAFHEEFSGNPGLWEGLPCQLCFPALPDAGSLVLPDEIPKADSDKSSYGWLFGSVCYLIGSFDPITDAVKNKLIPRSESILRRMFENLEEQLRTMEKAVTEDNIAGEIALMWTDSSSVRMNRLKETYQTVEKWNRRFEEGHAMQRSATDDDWSDLK</sequence>
<dbReference type="EMBL" id="VSSQ01001220">
    <property type="protein sequence ID" value="MPM06352.1"/>
    <property type="molecule type" value="Genomic_DNA"/>
</dbReference>
<comment type="caution">
    <text evidence="8">The sequence shown here is derived from an EMBL/GenBank/DDBJ whole genome shotgun (WGS) entry which is preliminary data.</text>
</comment>
<dbReference type="PANTHER" id="PTHR10465:SF0">
    <property type="entry name" value="SARCALUMENIN"/>
    <property type="match status" value="1"/>
</dbReference>
<dbReference type="GO" id="GO:0003924">
    <property type="term" value="F:GTPase activity"/>
    <property type="evidence" value="ECO:0007669"/>
    <property type="project" value="InterPro"/>
</dbReference>
<dbReference type="GO" id="GO:0016020">
    <property type="term" value="C:membrane"/>
    <property type="evidence" value="ECO:0007669"/>
    <property type="project" value="UniProtKB-SubCell"/>
</dbReference>
<dbReference type="Gene3D" id="3.40.50.300">
    <property type="entry name" value="P-loop containing nucleotide triphosphate hydrolases"/>
    <property type="match status" value="1"/>
</dbReference>
<evidence type="ECO:0000256" key="3">
    <source>
        <dbReference type="ARBA" id="ARBA00022801"/>
    </source>
</evidence>
<feature type="domain" description="Dynamin N-terminal" evidence="7">
    <location>
        <begin position="240"/>
        <end position="397"/>
    </location>
</feature>
<evidence type="ECO:0000256" key="4">
    <source>
        <dbReference type="ARBA" id="ARBA00023134"/>
    </source>
</evidence>